<reference evidence="2 3" key="1">
    <citation type="journal article" date="2011" name="Stand. Genomic Sci.">
        <title>Complete genome sequence of Parvibaculum lavamentivorans type strain (DS-1(T)).</title>
        <authorList>
            <person name="Schleheck D."/>
            <person name="Weiss M."/>
            <person name="Pitluck S."/>
            <person name="Bruce D."/>
            <person name="Land M.L."/>
            <person name="Han S."/>
            <person name="Saunders E."/>
            <person name="Tapia R."/>
            <person name="Detter C."/>
            <person name="Brettin T."/>
            <person name="Han J."/>
            <person name="Woyke T."/>
            <person name="Goodwin L."/>
            <person name="Pennacchio L."/>
            <person name="Nolan M."/>
            <person name="Cook A.M."/>
            <person name="Kjelleberg S."/>
            <person name="Thomas T."/>
        </authorList>
    </citation>
    <scope>NUCLEOTIDE SEQUENCE [LARGE SCALE GENOMIC DNA]</scope>
    <source>
        <strain evidence="3">DS-1 / DSM 13023 / NCIMB 13966</strain>
    </source>
</reference>
<evidence type="ECO:0000256" key="1">
    <source>
        <dbReference type="SAM" id="SignalP"/>
    </source>
</evidence>
<gene>
    <name evidence="2" type="ordered locus">Plav_3601</name>
</gene>
<dbReference type="STRING" id="402881.Plav_3601"/>
<sequence length="103" mass="11022">MRKTAALLTITVFTGSLALAGPAAMAGPQPVSDLSRGEAEELCQMLDDQFQFTMKFKSDLPYADKAQSLRDSGMEKCSGENPAQGVADLRDSLETMHVVPATL</sequence>
<proteinExistence type="predicted"/>
<organism evidence="2 3">
    <name type="scientific">Parvibaculum lavamentivorans (strain DS-1 / DSM 13023 / NCIMB 13966)</name>
    <dbReference type="NCBI Taxonomy" id="402881"/>
    <lineage>
        <taxon>Bacteria</taxon>
        <taxon>Pseudomonadati</taxon>
        <taxon>Pseudomonadota</taxon>
        <taxon>Alphaproteobacteria</taxon>
        <taxon>Hyphomicrobiales</taxon>
        <taxon>Parvibaculaceae</taxon>
        <taxon>Parvibaculum</taxon>
    </lineage>
</organism>
<keyword evidence="3" id="KW-1185">Reference proteome</keyword>
<keyword evidence="1" id="KW-0732">Signal</keyword>
<dbReference type="KEGG" id="pla:Plav_3601"/>
<feature type="signal peptide" evidence="1">
    <location>
        <begin position="1"/>
        <end position="26"/>
    </location>
</feature>
<dbReference type="AlphaFoldDB" id="A7HZ66"/>
<name>A7HZ66_PARL1</name>
<dbReference type="HOGENOM" id="CLU_2261048_0_0_5"/>
<feature type="chain" id="PRO_5002707546" evidence="1">
    <location>
        <begin position="27"/>
        <end position="103"/>
    </location>
</feature>
<dbReference type="RefSeq" id="WP_012112459.1">
    <property type="nucleotide sequence ID" value="NC_009719.1"/>
</dbReference>
<evidence type="ECO:0000313" key="3">
    <source>
        <dbReference type="Proteomes" id="UP000006377"/>
    </source>
</evidence>
<dbReference type="Proteomes" id="UP000006377">
    <property type="component" value="Chromosome"/>
</dbReference>
<evidence type="ECO:0000313" key="2">
    <source>
        <dbReference type="EMBL" id="ABS65199.1"/>
    </source>
</evidence>
<dbReference type="EMBL" id="CP000774">
    <property type="protein sequence ID" value="ABS65199.1"/>
    <property type="molecule type" value="Genomic_DNA"/>
</dbReference>
<accession>A7HZ66</accession>
<protein>
    <submittedName>
        <fullName evidence="2">Uncharacterized protein</fullName>
    </submittedName>
</protein>